<reference evidence="2" key="4">
    <citation type="submission" date="2025-08" db="UniProtKB">
        <authorList>
            <consortium name="Ensembl"/>
        </authorList>
    </citation>
    <scope>IDENTIFICATION</scope>
</reference>
<dbReference type="InterPro" id="IPR036249">
    <property type="entry name" value="Thioredoxin-like_sf"/>
</dbReference>
<dbReference type="PANTHER" id="PTHR10438:SF463">
    <property type="entry name" value="THIOREDOXIN"/>
    <property type="match status" value="1"/>
</dbReference>
<protein>
    <recommendedName>
        <fullName evidence="1">Thioredoxin domain-containing protein</fullName>
    </recommendedName>
</protein>
<name>A0A4W3GEZ1_CALMI</name>
<dbReference type="InterPro" id="IPR013766">
    <property type="entry name" value="Thioredoxin_domain"/>
</dbReference>
<dbReference type="InParanoid" id="A0A4W3GEZ1"/>
<evidence type="ECO:0000259" key="1">
    <source>
        <dbReference type="PROSITE" id="PS51352"/>
    </source>
</evidence>
<organism evidence="2 3">
    <name type="scientific">Callorhinchus milii</name>
    <name type="common">Ghost shark</name>
    <dbReference type="NCBI Taxonomy" id="7868"/>
    <lineage>
        <taxon>Eukaryota</taxon>
        <taxon>Metazoa</taxon>
        <taxon>Chordata</taxon>
        <taxon>Craniata</taxon>
        <taxon>Vertebrata</taxon>
        <taxon>Chondrichthyes</taxon>
        <taxon>Holocephali</taxon>
        <taxon>Chimaeriformes</taxon>
        <taxon>Callorhinchidae</taxon>
        <taxon>Callorhinchus</taxon>
    </lineage>
</organism>
<accession>A0A4W3GEZ1</accession>
<dbReference type="Gene3D" id="3.40.30.10">
    <property type="entry name" value="Glutaredoxin"/>
    <property type="match status" value="1"/>
</dbReference>
<dbReference type="STRING" id="7868.ENSCMIP00000001918"/>
<dbReference type="Proteomes" id="UP000314986">
    <property type="component" value="Unassembled WGS sequence"/>
</dbReference>
<reference evidence="3" key="2">
    <citation type="journal article" date="2007" name="PLoS Biol.">
        <title>Survey sequencing and comparative analysis of the elephant shark (Callorhinchus milii) genome.</title>
        <authorList>
            <person name="Venkatesh B."/>
            <person name="Kirkness E.F."/>
            <person name="Loh Y.H."/>
            <person name="Halpern A.L."/>
            <person name="Lee A.P."/>
            <person name="Johnson J."/>
            <person name="Dandona N."/>
            <person name="Viswanathan L.D."/>
            <person name="Tay A."/>
            <person name="Venter J.C."/>
            <person name="Strausberg R.L."/>
            <person name="Brenner S."/>
        </authorList>
    </citation>
    <scope>NUCLEOTIDE SEQUENCE [LARGE SCALE GENOMIC DNA]</scope>
</reference>
<evidence type="ECO:0000313" key="2">
    <source>
        <dbReference type="Ensembl" id="ENSCMIP00000001918.1"/>
    </source>
</evidence>
<reference evidence="2" key="5">
    <citation type="submission" date="2025-09" db="UniProtKB">
        <authorList>
            <consortium name="Ensembl"/>
        </authorList>
    </citation>
    <scope>IDENTIFICATION</scope>
</reference>
<dbReference type="Ensembl" id="ENSCMIT00000001991.1">
    <property type="protein sequence ID" value="ENSCMIP00000001918.1"/>
    <property type="gene ID" value="ENSCMIG00000001182.1"/>
</dbReference>
<sequence length="113" mass="12949">MKELSKDTLLQRDSRGSFEKSLKVAGERLVVFFFTGSWCETCHLFKPYVTDLAQVNVEAVDFYEVNVDDSEDTAEACEIDHLPTFLLYKKGEKLAEVCDDNRATLEAKIKEFK</sequence>
<reference evidence="3" key="1">
    <citation type="journal article" date="2006" name="Science">
        <title>Ancient noncoding elements conserved in the human genome.</title>
        <authorList>
            <person name="Venkatesh B."/>
            <person name="Kirkness E.F."/>
            <person name="Loh Y.H."/>
            <person name="Halpern A.L."/>
            <person name="Lee A.P."/>
            <person name="Johnson J."/>
            <person name="Dandona N."/>
            <person name="Viswanathan L.D."/>
            <person name="Tay A."/>
            <person name="Venter J.C."/>
            <person name="Strausberg R.L."/>
            <person name="Brenner S."/>
        </authorList>
    </citation>
    <scope>NUCLEOTIDE SEQUENCE [LARGE SCALE GENOMIC DNA]</scope>
</reference>
<keyword evidence="3" id="KW-1185">Reference proteome</keyword>
<dbReference type="InterPro" id="IPR050620">
    <property type="entry name" value="Thioredoxin_H-type-like"/>
</dbReference>
<reference evidence="3" key="3">
    <citation type="journal article" date="2014" name="Nature">
        <title>Elephant shark genome provides unique insights into gnathostome evolution.</title>
        <authorList>
            <consortium name="International Elephant Shark Genome Sequencing Consortium"/>
            <person name="Venkatesh B."/>
            <person name="Lee A.P."/>
            <person name="Ravi V."/>
            <person name="Maurya A.K."/>
            <person name="Lian M.M."/>
            <person name="Swann J.B."/>
            <person name="Ohta Y."/>
            <person name="Flajnik M.F."/>
            <person name="Sutoh Y."/>
            <person name="Kasahara M."/>
            <person name="Hoon S."/>
            <person name="Gangu V."/>
            <person name="Roy S.W."/>
            <person name="Irimia M."/>
            <person name="Korzh V."/>
            <person name="Kondrychyn I."/>
            <person name="Lim Z.W."/>
            <person name="Tay B.H."/>
            <person name="Tohari S."/>
            <person name="Kong K.W."/>
            <person name="Ho S."/>
            <person name="Lorente-Galdos B."/>
            <person name="Quilez J."/>
            <person name="Marques-Bonet T."/>
            <person name="Raney B.J."/>
            <person name="Ingham P.W."/>
            <person name="Tay A."/>
            <person name="Hillier L.W."/>
            <person name="Minx P."/>
            <person name="Boehm T."/>
            <person name="Wilson R.K."/>
            <person name="Brenner S."/>
            <person name="Warren W.C."/>
        </authorList>
    </citation>
    <scope>NUCLEOTIDE SEQUENCE [LARGE SCALE GENOMIC DNA]</scope>
</reference>
<feature type="domain" description="Thioredoxin" evidence="1">
    <location>
        <begin position="1"/>
        <end position="113"/>
    </location>
</feature>
<proteinExistence type="predicted"/>
<evidence type="ECO:0000313" key="3">
    <source>
        <dbReference type="Proteomes" id="UP000314986"/>
    </source>
</evidence>
<dbReference type="PROSITE" id="PS51352">
    <property type="entry name" value="THIOREDOXIN_2"/>
    <property type="match status" value="1"/>
</dbReference>
<dbReference type="CDD" id="cd02947">
    <property type="entry name" value="TRX_family"/>
    <property type="match status" value="1"/>
</dbReference>
<dbReference type="SUPFAM" id="SSF52833">
    <property type="entry name" value="Thioredoxin-like"/>
    <property type="match status" value="1"/>
</dbReference>
<dbReference type="PANTHER" id="PTHR10438">
    <property type="entry name" value="THIOREDOXIN"/>
    <property type="match status" value="1"/>
</dbReference>
<dbReference type="AlphaFoldDB" id="A0A4W3GEZ1"/>
<dbReference type="Pfam" id="PF00085">
    <property type="entry name" value="Thioredoxin"/>
    <property type="match status" value="1"/>
</dbReference>